<evidence type="ECO:0000313" key="6">
    <source>
        <dbReference type="EMBL" id="MFC5745311.1"/>
    </source>
</evidence>
<dbReference type="EMBL" id="JBHSON010000007">
    <property type="protein sequence ID" value="MFC5745311.1"/>
    <property type="molecule type" value="Genomic_DNA"/>
</dbReference>
<evidence type="ECO:0000256" key="2">
    <source>
        <dbReference type="ARBA" id="ARBA00023002"/>
    </source>
</evidence>
<evidence type="ECO:0000256" key="3">
    <source>
        <dbReference type="PROSITE-ProRule" id="PRU10007"/>
    </source>
</evidence>
<evidence type="ECO:0000256" key="1">
    <source>
        <dbReference type="ARBA" id="ARBA00009986"/>
    </source>
</evidence>
<dbReference type="InterPro" id="IPR029510">
    <property type="entry name" value="Ald_DH_CS_GLU"/>
</dbReference>
<dbReference type="Gene3D" id="3.40.309.10">
    <property type="entry name" value="Aldehyde Dehydrogenase, Chain A, domain 2"/>
    <property type="match status" value="1"/>
</dbReference>
<dbReference type="PROSITE" id="PS00687">
    <property type="entry name" value="ALDEHYDE_DEHYDR_GLU"/>
    <property type="match status" value="1"/>
</dbReference>
<dbReference type="InterPro" id="IPR016163">
    <property type="entry name" value="Ald_DH_C"/>
</dbReference>
<dbReference type="InterPro" id="IPR016161">
    <property type="entry name" value="Ald_DH/histidinol_DH"/>
</dbReference>
<dbReference type="RefSeq" id="WP_378280935.1">
    <property type="nucleotide sequence ID" value="NZ_JBHSON010000007.1"/>
</dbReference>
<dbReference type="InterPro" id="IPR016162">
    <property type="entry name" value="Ald_DH_N"/>
</dbReference>
<gene>
    <name evidence="6" type="ORF">ACFPZN_06805</name>
</gene>
<organism evidence="6 7">
    <name type="scientific">Actinomadura rugatobispora</name>
    <dbReference type="NCBI Taxonomy" id="1994"/>
    <lineage>
        <taxon>Bacteria</taxon>
        <taxon>Bacillati</taxon>
        <taxon>Actinomycetota</taxon>
        <taxon>Actinomycetes</taxon>
        <taxon>Streptosporangiales</taxon>
        <taxon>Thermomonosporaceae</taxon>
        <taxon>Actinomadura</taxon>
    </lineage>
</organism>
<comment type="similarity">
    <text evidence="1 4">Belongs to the aldehyde dehydrogenase family.</text>
</comment>
<evidence type="ECO:0000259" key="5">
    <source>
        <dbReference type="Pfam" id="PF00171"/>
    </source>
</evidence>
<dbReference type="SUPFAM" id="SSF53720">
    <property type="entry name" value="ALDH-like"/>
    <property type="match status" value="1"/>
</dbReference>
<dbReference type="Proteomes" id="UP001596074">
    <property type="component" value="Unassembled WGS sequence"/>
</dbReference>
<keyword evidence="7" id="KW-1185">Reference proteome</keyword>
<dbReference type="InterPro" id="IPR015590">
    <property type="entry name" value="Aldehyde_DH_dom"/>
</dbReference>
<keyword evidence="2 4" id="KW-0560">Oxidoreductase</keyword>
<sequence>MKQYEWDRLYIDGAWRPPHEPTQADVIGPATERVIGRVPVATAKDAEDAVLAARVAFEEGPWPRLTYRERAEVLLKMSGIMVKRRDELAGIDSVEVGRTRAATTSFVDVPIERWIDLMERVVPGFEFVEPMLPNIVGSLVGQGVVHREPFGVVSAISPFNAPWMLSLFKLGPAMVAGCTTVLMPSPLAPLSAFVLAEIADEAGLPAGVLNLVTGSPEVGEVITTHEAVDLVSFTGSDATGRRIMAQAAPTLKKVVLELGGKSANIVLEDADLDRVATDVLRNFTANCGQGCGMLTRTLVHRSLHDELVERVTALASGVKIGDPATDPTVTVGPIISAGQRERVESMIARGVEEGARIAVGGKRPEGLDTGYFLEPTVMVDVENSMSVAQDEFFGPVMVVIPFDDDEEAIKIANDSRYGLAGGVWSRDVSRAYSVAQRIRTGSVAVNGGGGRVTPHGPFGGYKHSGLGREWGRWGLEEYLQHKTITWPVAAG</sequence>
<dbReference type="PANTHER" id="PTHR42804:SF1">
    <property type="entry name" value="ALDEHYDE DEHYDROGENASE-RELATED"/>
    <property type="match status" value="1"/>
</dbReference>
<feature type="active site" evidence="3">
    <location>
        <position position="257"/>
    </location>
</feature>
<dbReference type="Gene3D" id="3.40.605.10">
    <property type="entry name" value="Aldehyde Dehydrogenase, Chain A, domain 1"/>
    <property type="match status" value="1"/>
</dbReference>
<dbReference type="Pfam" id="PF00171">
    <property type="entry name" value="Aldedh"/>
    <property type="match status" value="1"/>
</dbReference>
<evidence type="ECO:0000256" key="4">
    <source>
        <dbReference type="RuleBase" id="RU003345"/>
    </source>
</evidence>
<proteinExistence type="inferred from homology"/>
<name>A0ABW0ZTD7_9ACTN</name>
<comment type="caution">
    <text evidence="6">The sequence shown here is derived from an EMBL/GenBank/DDBJ whole genome shotgun (WGS) entry which is preliminary data.</text>
</comment>
<feature type="domain" description="Aldehyde dehydrogenase" evidence="5">
    <location>
        <begin position="15"/>
        <end position="484"/>
    </location>
</feature>
<protein>
    <submittedName>
        <fullName evidence="6">Aldehyde dehydrogenase family protein</fullName>
    </submittedName>
</protein>
<reference evidence="7" key="1">
    <citation type="journal article" date="2019" name="Int. J. Syst. Evol. Microbiol.">
        <title>The Global Catalogue of Microorganisms (GCM) 10K type strain sequencing project: providing services to taxonomists for standard genome sequencing and annotation.</title>
        <authorList>
            <consortium name="The Broad Institute Genomics Platform"/>
            <consortium name="The Broad Institute Genome Sequencing Center for Infectious Disease"/>
            <person name="Wu L."/>
            <person name="Ma J."/>
        </authorList>
    </citation>
    <scope>NUCLEOTIDE SEQUENCE [LARGE SCALE GENOMIC DNA]</scope>
    <source>
        <strain evidence="7">KCTC 42087</strain>
    </source>
</reference>
<dbReference type="PANTHER" id="PTHR42804">
    <property type="entry name" value="ALDEHYDE DEHYDROGENASE"/>
    <property type="match status" value="1"/>
</dbReference>
<accession>A0ABW0ZTD7</accession>
<evidence type="ECO:0000313" key="7">
    <source>
        <dbReference type="Proteomes" id="UP001596074"/>
    </source>
</evidence>
<dbReference type="CDD" id="cd07089">
    <property type="entry name" value="ALDH_CddD-AldA-like"/>
    <property type="match status" value="1"/>
</dbReference>